<dbReference type="AlphaFoldDB" id="A0A6H0XP84"/>
<accession>A0A6H0XP84</accession>
<organism evidence="1 2">
    <name type="scientific">Peltaster fructicola</name>
    <dbReference type="NCBI Taxonomy" id="286661"/>
    <lineage>
        <taxon>Eukaryota</taxon>
        <taxon>Fungi</taxon>
        <taxon>Dikarya</taxon>
        <taxon>Ascomycota</taxon>
        <taxon>Pezizomycotina</taxon>
        <taxon>Dothideomycetes</taxon>
        <taxon>Dothideomycetes incertae sedis</taxon>
        <taxon>Peltaster</taxon>
    </lineage>
</organism>
<reference evidence="1 2" key="1">
    <citation type="journal article" date="2016" name="Sci. Rep.">
        <title>Peltaster fructicola genome reveals evolution from an invasive phytopathogen to an ectophytic parasite.</title>
        <authorList>
            <person name="Xu C."/>
            <person name="Chen H."/>
            <person name="Gleason M.L."/>
            <person name="Xu J.R."/>
            <person name="Liu H."/>
            <person name="Zhang R."/>
            <person name="Sun G."/>
        </authorList>
    </citation>
    <scope>NUCLEOTIDE SEQUENCE [LARGE SCALE GENOMIC DNA]</scope>
    <source>
        <strain evidence="1 2">LNHT1506</strain>
    </source>
</reference>
<evidence type="ECO:0000313" key="1">
    <source>
        <dbReference type="EMBL" id="QIW96571.1"/>
    </source>
</evidence>
<gene>
    <name evidence="1" type="ORF">AMS68_002089</name>
</gene>
<sequence length="155" mass="18142">MNPQASVFVPISALNAPPTPKFERTFLEFRDSIYILQDLVDTIIKDDTKNAYNEYRKRFDLLHIRLLGQGKYLTRFTESAVYAGSFVGEEMWIDSAIDELKVLCHRYSWCTIRLISWIESHRNAMLGILRRHRKAQRITSMQRLLQSLNNSSQTT</sequence>
<dbReference type="EMBL" id="CP051139">
    <property type="protein sequence ID" value="QIW96571.1"/>
    <property type="molecule type" value="Genomic_DNA"/>
</dbReference>
<evidence type="ECO:0000313" key="2">
    <source>
        <dbReference type="Proteomes" id="UP000503462"/>
    </source>
</evidence>
<keyword evidence="2" id="KW-1185">Reference proteome</keyword>
<dbReference type="Proteomes" id="UP000503462">
    <property type="component" value="Chromosome 1"/>
</dbReference>
<protein>
    <submittedName>
        <fullName evidence="1">Uncharacterized protein</fullName>
    </submittedName>
</protein>
<name>A0A6H0XP84_9PEZI</name>
<proteinExistence type="predicted"/>